<keyword evidence="3" id="KW-1185">Reference proteome</keyword>
<name>A0A3P3DH66_9RHOB</name>
<comment type="caution">
    <text evidence="2">The sequence shown here is derived from an EMBL/GenBank/DDBJ whole genome shotgun (WGS) entry which is preliminary data.</text>
</comment>
<feature type="region of interest" description="Disordered" evidence="1">
    <location>
        <begin position="1"/>
        <end position="41"/>
    </location>
</feature>
<feature type="compositionally biased region" description="Polar residues" evidence="1">
    <location>
        <begin position="16"/>
        <end position="38"/>
    </location>
</feature>
<evidence type="ECO:0000313" key="3">
    <source>
        <dbReference type="Proteomes" id="UP000282125"/>
    </source>
</evidence>
<dbReference type="Proteomes" id="UP000282125">
    <property type="component" value="Unassembled WGS sequence"/>
</dbReference>
<evidence type="ECO:0000256" key="1">
    <source>
        <dbReference type="SAM" id="MobiDB-lite"/>
    </source>
</evidence>
<reference evidence="2 3" key="1">
    <citation type="submission" date="2018-11" db="EMBL/GenBank/DDBJ databases">
        <title>Gemmobacter sp. nov., YIM 102744-1 draft genome.</title>
        <authorList>
            <person name="Li G."/>
            <person name="Jiang Y."/>
        </authorList>
    </citation>
    <scope>NUCLEOTIDE SEQUENCE [LARGE SCALE GENOMIC DNA]</scope>
    <source>
        <strain evidence="2 3">YIM 102744-1</strain>
    </source>
</reference>
<sequence>MTLQLHSGSLAMASPGSRQLVQPATENGPQPISATTPRAQFPSVGVKAERGVLEMSRGNFNEVSAIDAIGMRKEATIAMPATLRILWPLRGGRRRNATKR</sequence>
<dbReference type="RefSeq" id="WP_124965579.1">
    <property type="nucleotide sequence ID" value="NZ_RRAZ01000020.1"/>
</dbReference>
<evidence type="ECO:0000313" key="2">
    <source>
        <dbReference type="EMBL" id="RRH73026.1"/>
    </source>
</evidence>
<gene>
    <name evidence="2" type="ORF">EG244_13810</name>
</gene>
<accession>A0A3P3DH66</accession>
<organism evidence="2 3">
    <name type="scientific">Falsigemmobacter faecalis</name>
    <dbReference type="NCBI Taxonomy" id="2488730"/>
    <lineage>
        <taxon>Bacteria</taxon>
        <taxon>Pseudomonadati</taxon>
        <taxon>Pseudomonadota</taxon>
        <taxon>Alphaproteobacteria</taxon>
        <taxon>Rhodobacterales</taxon>
        <taxon>Paracoccaceae</taxon>
        <taxon>Falsigemmobacter</taxon>
    </lineage>
</organism>
<dbReference type="AlphaFoldDB" id="A0A3P3DH66"/>
<dbReference type="EMBL" id="RRAZ01000020">
    <property type="protein sequence ID" value="RRH73026.1"/>
    <property type="molecule type" value="Genomic_DNA"/>
</dbReference>
<proteinExistence type="predicted"/>
<protein>
    <submittedName>
        <fullName evidence="2">Uncharacterized protein</fullName>
    </submittedName>
</protein>